<gene>
    <name evidence="4" type="ORF">O3P16_15335</name>
</gene>
<dbReference type="CDD" id="cd00063">
    <property type="entry name" value="FN3"/>
    <property type="match status" value="2"/>
</dbReference>
<dbReference type="EMBL" id="JAQGEF010000024">
    <property type="protein sequence ID" value="MDA3616189.1"/>
    <property type="molecule type" value="Genomic_DNA"/>
</dbReference>
<dbReference type="InterPro" id="IPR045474">
    <property type="entry name" value="GEVED"/>
</dbReference>
<dbReference type="Gene3D" id="2.60.120.260">
    <property type="entry name" value="Galactose-binding domain-like"/>
    <property type="match status" value="1"/>
</dbReference>
<keyword evidence="5" id="KW-1185">Reference proteome</keyword>
<sequence length="735" mass="80321">MRYRLTRFSCFIVGFFFLSISSSLAQLPTGYCKPGAQMACIYGEKITRVNLESLDHFDDVCTTDNEGYKDFSASIAAPVLTAGKAYTLTVSKEDNFAGLGYVRVWIDFNRNGVLEAGESIGQQSGYANAQLQFTFNVPANASIGKTKMRLMLRRTNTLLDTDACHSYGSYRGQTKDYAVEITSPAGCNPIKLPLTEGFNSTSMPNCWSAQYVKTTTSGTNAAFVFTSSAMPNSSPGNTVAAEGSHYVFWNAYNFTNGATSRLVTPTIDATSDKDIDVSFMWLYNSFGKWEPNDSLVVQYSLDAVNWKSVQSFSRFKAMSNTYQWTKETVRLPADANNKTILYVGFLFKTSTNEPYNCAFDAVDIKAANSSANSCGTPVSLQISEMTTATALAKWAASTTGTFKGYEYVLSTSATFPTTYKSDTTTNLSALLSALKSNTQYYLFIRTLCTDNTSSWISTSFVTALAPGDCAIPSNPFANNITTSSATINWTSAKPVPASGYQVYYSKTNTAPVAGTAVSNTTTNINQLEPNTTYYVFIRSNCGSGIFSNWLSFAFTTSPIPVLCNSPSVISFTNITSTSAVASWSDPNTSKTEAYEYYITTNPGATTGFEILRTTATSLTFTDLNSNTTYYVFVRSVCNTATKSSFRNNYFTTNLKGTDPKGGLYPNPTNGPLTYMSEDPNLLGKTFVIYDIVGRKLMEKQITALPYNFDVSMLPSGTYVLKLRAGTSIKFVVIRD</sequence>
<keyword evidence="2" id="KW-0732">Signal</keyword>
<dbReference type="SUPFAM" id="SSF49265">
    <property type="entry name" value="Fibronectin type III"/>
    <property type="match status" value="2"/>
</dbReference>
<organism evidence="4 5">
    <name type="scientific">Polluticaenibacter yanchengensis</name>
    <dbReference type="NCBI Taxonomy" id="3014562"/>
    <lineage>
        <taxon>Bacteria</taxon>
        <taxon>Pseudomonadati</taxon>
        <taxon>Bacteroidota</taxon>
        <taxon>Chitinophagia</taxon>
        <taxon>Chitinophagales</taxon>
        <taxon>Chitinophagaceae</taxon>
        <taxon>Polluticaenibacter</taxon>
    </lineage>
</organism>
<protein>
    <submittedName>
        <fullName evidence="4">Fibronectin type III domain-containing protein</fullName>
    </submittedName>
</protein>
<keyword evidence="1" id="KW-0677">Repeat</keyword>
<dbReference type="PANTHER" id="PTHR46708">
    <property type="entry name" value="TENASCIN"/>
    <property type="match status" value="1"/>
</dbReference>
<dbReference type="PANTHER" id="PTHR46708:SF2">
    <property type="entry name" value="FIBRONECTIN TYPE-III DOMAIN-CONTAINING PROTEIN"/>
    <property type="match status" value="1"/>
</dbReference>
<evidence type="ECO:0000256" key="1">
    <source>
        <dbReference type="ARBA" id="ARBA00022737"/>
    </source>
</evidence>
<feature type="domain" description="Fibronectin type-III" evidence="3">
    <location>
        <begin position="471"/>
        <end position="560"/>
    </location>
</feature>
<feature type="chain" id="PRO_5045725199" evidence="2">
    <location>
        <begin position="26"/>
        <end position="735"/>
    </location>
</feature>
<evidence type="ECO:0000313" key="4">
    <source>
        <dbReference type="EMBL" id="MDA3616189.1"/>
    </source>
</evidence>
<dbReference type="Proteomes" id="UP001210231">
    <property type="component" value="Unassembled WGS sequence"/>
</dbReference>
<evidence type="ECO:0000313" key="5">
    <source>
        <dbReference type="Proteomes" id="UP001210231"/>
    </source>
</evidence>
<evidence type="ECO:0000256" key="2">
    <source>
        <dbReference type="SAM" id="SignalP"/>
    </source>
</evidence>
<dbReference type="InterPro" id="IPR036116">
    <property type="entry name" value="FN3_sf"/>
</dbReference>
<feature type="signal peptide" evidence="2">
    <location>
        <begin position="1"/>
        <end position="25"/>
    </location>
</feature>
<dbReference type="RefSeq" id="WP_407032519.1">
    <property type="nucleotide sequence ID" value="NZ_JAQGEF010000024.1"/>
</dbReference>
<name>A0ABT4UMW8_9BACT</name>
<dbReference type="Pfam" id="PF18962">
    <property type="entry name" value="Por_Secre_tail"/>
    <property type="match status" value="1"/>
</dbReference>
<reference evidence="4 5" key="1">
    <citation type="submission" date="2022-12" db="EMBL/GenBank/DDBJ databases">
        <title>Chitinophagaceae gen. sp. nov., a new member of the family Chitinophagaceae, isolated from soil in a chemical factory.</title>
        <authorList>
            <person name="Ke Z."/>
        </authorList>
    </citation>
    <scope>NUCLEOTIDE SEQUENCE [LARGE SCALE GENOMIC DNA]</scope>
    <source>
        <strain evidence="4 5">LY-5</strain>
    </source>
</reference>
<dbReference type="Pfam" id="PF20009">
    <property type="entry name" value="GEVED"/>
    <property type="match status" value="1"/>
</dbReference>
<evidence type="ECO:0000259" key="3">
    <source>
        <dbReference type="PROSITE" id="PS50853"/>
    </source>
</evidence>
<dbReference type="InterPro" id="IPR003961">
    <property type="entry name" value="FN3_dom"/>
</dbReference>
<dbReference type="Pfam" id="PF00041">
    <property type="entry name" value="fn3"/>
    <property type="match status" value="2"/>
</dbReference>
<proteinExistence type="predicted"/>
<feature type="domain" description="Fibronectin type-III" evidence="3">
    <location>
        <begin position="376"/>
        <end position="467"/>
    </location>
</feature>
<dbReference type="InterPro" id="IPR013783">
    <property type="entry name" value="Ig-like_fold"/>
</dbReference>
<dbReference type="InterPro" id="IPR026444">
    <property type="entry name" value="Secre_tail"/>
</dbReference>
<comment type="caution">
    <text evidence="4">The sequence shown here is derived from an EMBL/GenBank/DDBJ whole genome shotgun (WGS) entry which is preliminary data.</text>
</comment>
<dbReference type="InterPro" id="IPR050991">
    <property type="entry name" value="ECM_Regulatory_Proteins"/>
</dbReference>
<accession>A0ABT4UMW8</accession>
<dbReference type="Gene3D" id="2.60.40.10">
    <property type="entry name" value="Immunoglobulins"/>
    <property type="match status" value="3"/>
</dbReference>
<feature type="domain" description="Fibronectin type-III" evidence="3">
    <location>
        <begin position="565"/>
        <end position="660"/>
    </location>
</feature>
<dbReference type="SMART" id="SM00060">
    <property type="entry name" value="FN3"/>
    <property type="match status" value="3"/>
</dbReference>
<dbReference type="PROSITE" id="PS50853">
    <property type="entry name" value="FN3"/>
    <property type="match status" value="3"/>
</dbReference>
<dbReference type="NCBIfam" id="TIGR04183">
    <property type="entry name" value="Por_Secre_tail"/>
    <property type="match status" value="1"/>
</dbReference>